<sequence length="248" mass="28289">MCLEVKVDIRDWVYFIPVLQLNLNHTPVPSLANKAPVEVFCVLPASSPLDFGFNIKDNTSIELGTSTQQIESTLEQLRARVQEKHKKRAKEANFDVNDYVLRSRVDQKHNDKLRITWIGPYQVIIGTEEHSFRIQHLVAGAKSDVHASRLKFYADTSFEVTEEIHEHMAAQGIVLTVGELKERRWNSAKMCYDTLVGWKDLEPIEDSCEPLSSLYKDIPVMVKQYIAASSDVQLPVPLGQLQHFKLNC</sequence>
<dbReference type="Proteomes" id="UP000237271">
    <property type="component" value="Unassembled WGS sequence"/>
</dbReference>
<evidence type="ECO:0008006" key="3">
    <source>
        <dbReference type="Google" id="ProtNLM"/>
    </source>
</evidence>
<comment type="caution">
    <text evidence="1">The sequence shown here is derived from an EMBL/GenBank/DDBJ whole genome shotgun (WGS) entry which is preliminary data.</text>
</comment>
<evidence type="ECO:0000313" key="1">
    <source>
        <dbReference type="EMBL" id="POM63007.1"/>
    </source>
</evidence>
<gene>
    <name evidence="1" type="ORF">PHPALM_27757</name>
</gene>
<accession>A0A2P4XBS8</accession>
<dbReference type="OrthoDB" id="167344at2759"/>
<protein>
    <recommendedName>
        <fullName evidence="3">Chromo domain-containing protein</fullName>
    </recommendedName>
</protein>
<proteinExistence type="predicted"/>
<evidence type="ECO:0000313" key="2">
    <source>
        <dbReference type="Proteomes" id="UP000237271"/>
    </source>
</evidence>
<organism evidence="1 2">
    <name type="scientific">Phytophthora palmivora</name>
    <dbReference type="NCBI Taxonomy" id="4796"/>
    <lineage>
        <taxon>Eukaryota</taxon>
        <taxon>Sar</taxon>
        <taxon>Stramenopiles</taxon>
        <taxon>Oomycota</taxon>
        <taxon>Peronosporomycetes</taxon>
        <taxon>Peronosporales</taxon>
        <taxon>Peronosporaceae</taxon>
        <taxon>Phytophthora</taxon>
    </lineage>
</organism>
<dbReference type="AlphaFoldDB" id="A0A2P4XBS8"/>
<dbReference type="EMBL" id="NCKW01015473">
    <property type="protein sequence ID" value="POM63007.1"/>
    <property type="molecule type" value="Genomic_DNA"/>
</dbReference>
<reference evidence="1 2" key="1">
    <citation type="journal article" date="2017" name="Genome Biol. Evol.">
        <title>Phytophthora megakarya and P. palmivora, closely related causal agents of cacao black pod rot, underwent increases in genome sizes and gene numbers by different mechanisms.</title>
        <authorList>
            <person name="Ali S.S."/>
            <person name="Shao J."/>
            <person name="Lary D.J."/>
            <person name="Kronmiller B."/>
            <person name="Shen D."/>
            <person name="Strem M.D."/>
            <person name="Amoako-Attah I."/>
            <person name="Akrofi A.Y."/>
            <person name="Begoude B.A."/>
            <person name="Ten Hoopen G.M."/>
            <person name="Coulibaly K."/>
            <person name="Kebe B.I."/>
            <person name="Melnick R.L."/>
            <person name="Guiltinan M.J."/>
            <person name="Tyler B.M."/>
            <person name="Meinhardt L.W."/>
            <person name="Bailey B.A."/>
        </authorList>
    </citation>
    <scope>NUCLEOTIDE SEQUENCE [LARGE SCALE GENOMIC DNA]</scope>
    <source>
        <strain evidence="2">sbr112.9</strain>
    </source>
</reference>
<keyword evidence="2" id="KW-1185">Reference proteome</keyword>
<name>A0A2P4XBS8_9STRA</name>